<dbReference type="EMBL" id="AP029022">
    <property type="protein sequence ID" value="BEV05376.1"/>
    <property type="molecule type" value="Genomic_DNA"/>
</dbReference>
<name>A0ABM8K8P8_9FLAO</name>
<dbReference type="Proteomes" id="UP001380186">
    <property type="component" value="Chromosome"/>
</dbReference>
<organism evidence="1 2">
    <name type="scientific">Chryseobacterium gambrini</name>
    <dbReference type="NCBI Taxonomy" id="373672"/>
    <lineage>
        <taxon>Bacteria</taxon>
        <taxon>Pseudomonadati</taxon>
        <taxon>Bacteroidota</taxon>
        <taxon>Flavobacteriia</taxon>
        <taxon>Flavobacteriales</taxon>
        <taxon>Weeksellaceae</taxon>
        <taxon>Chryseobacterium group</taxon>
        <taxon>Chryseobacterium</taxon>
    </lineage>
</organism>
<evidence type="ECO:0000313" key="1">
    <source>
        <dbReference type="EMBL" id="BEV05376.1"/>
    </source>
</evidence>
<evidence type="ECO:0000313" key="2">
    <source>
        <dbReference type="Proteomes" id="UP001380186"/>
    </source>
</evidence>
<protein>
    <recommendedName>
        <fullName evidence="3">GLPGLI family protein</fullName>
    </recommendedName>
</protein>
<dbReference type="RefSeq" id="WP_338613000.1">
    <property type="nucleotide sequence ID" value="NZ_AP029022.1"/>
</dbReference>
<proteinExistence type="predicted"/>
<accession>A0ABM8K8P8</accession>
<reference evidence="1 2" key="1">
    <citation type="journal article" date="2020" name="Microbes Environ.">
        <title>Synthetic bacterial community of duckweed: a simple and stable system to study plant-microbe interactions.</title>
        <authorList>
            <person name="Ishizawa H."/>
            <person name="Tada M."/>
            <person name="Kuroda M."/>
            <person name="Inoue D."/>
            <person name="Futamata H."/>
            <person name="Ike M."/>
        </authorList>
    </citation>
    <scope>NUCLEOTIDE SEQUENCE [LARGE SCALE GENOMIC DNA]</scope>
    <source>
        <strain evidence="1 2">DW100</strain>
    </source>
</reference>
<evidence type="ECO:0008006" key="3">
    <source>
        <dbReference type="Google" id="ProtNLM"/>
    </source>
</evidence>
<gene>
    <name evidence="1" type="ORF">CRDW_27500</name>
</gene>
<keyword evidence="2" id="KW-1185">Reference proteome</keyword>
<sequence>MKKSLLFILFFIYTSISAQLSYSFNYKLKLKSEEKSESVKNFYQLVNSKILHYNLYIANDINGDLIDTQRNTVAHIYIDKEDSKLKYDFLDHLKVPELYKYNINNDHISIDEIEPNKFSIKCYEEDAKNPNLEFIVNLEPLEDDLIRFYNVTFNDDLHIKITNSLKEKLNGNFNYYIREYTMKDKEGLKKYSIEKPIKVNLNLINTLKEEVIP</sequence>